<proteinExistence type="predicted"/>
<protein>
    <recommendedName>
        <fullName evidence="1">Integrase catalytic domain-containing protein</fullName>
    </recommendedName>
</protein>
<evidence type="ECO:0000259" key="1">
    <source>
        <dbReference type="PROSITE" id="PS50994"/>
    </source>
</evidence>
<dbReference type="Proteomes" id="UP001501736">
    <property type="component" value="Unassembled WGS sequence"/>
</dbReference>
<comment type="caution">
    <text evidence="2">The sequence shown here is derived from an EMBL/GenBank/DDBJ whole genome shotgun (WGS) entry which is preliminary data.</text>
</comment>
<gene>
    <name evidence="2" type="ORF">GCM10020260_23730</name>
</gene>
<dbReference type="InterPro" id="IPR001584">
    <property type="entry name" value="Integrase_cat-core"/>
</dbReference>
<dbReference type="EMBL" id="BAAAYG010000011">
    <property type="protein sequence ID" value="GAA3287357.1"/>
    <property type="molecule type" value="Genomic_DNA"/>
</dbReference>
<dbReference type="InterPro" id="IPR012337">
    <property type="entry name" value="RNaseH-like_sf"/>
</dbReference>
<organism evidence="2 3">
    <name type="scientific">Nesterenkonia halobia</name>
    <dbReference type="NCBI Taxonomy" id="37922"/>
    <lineage>
        <taxon>Bacteria</taxon>
        <taxon>Bacillati</taxon>
        <taxon>Actinomycetota</taxon>
        <taxon>Actinomycetes</taxon>
        <taxon>Micrococcales</taxon>
        <taxon>Micrococcaceae</taxon>
        <taxon>Nesterenkonia</taxon>
    </lineage>
</organism>
<dbReference type="InterPro" id="IPR036397">
    <property type="entry name" value="RNaseH_sf"/>
</dbReference>
<name>A0ABP6RJF2_9MICC</name>
<dbReference type="PROSITE" id="PS50994">
    <property type="entry name" value="INTEGRASE"/>
    <property type="match status" value="1"/>
</dbReference>
<sequence>MVYTTRLAGGAGGTSGQPNGFEHLLADLGIVQKNGQPHHPTTQGKVERFHQTLKLRLDAQPPAATLAELDDQLAAFRTIYNTTRPHRGLGRRTPASVYHARPPATPALTLGDHRWRTRYDIVGANGTISLRYADCMRHRAIGRSYSRRRVLVLIHHDQTMVIDRTTGEIIAEHRLDPARSYQPKTG</sequence>
<dbReference type="SUPFAM" id="SSF53098">
    <property type="entry name" value="Ribonuclease H-like"/>
    <property type="match status" value="1"/>
</dbReference>
<feature type="domain" description="Integrase catalytic" evidence="1">
    <location>
        <begin position="1"/>
        <end position="102"/>
    </location>
</feature>
<evidence type="ECO:0000313" key="3">
    <source>
        <dbReference type="Proteomes" id="UP001501736"/>
    </source>
</evidence>
<accession>A0ABP6RJF2</accession>
<dbReference type="RefSeq" id="WP_425574579.1">
    <property type="nucleotide sequence ID" value="NZ_BAAAYG010000011.1"/>
</dbReference>
<reference evidence="3" key="1">
    <citation type="journal article" date="2019" name="Int. J. Syst. Evol. Microbiol.">
        <title>The Global Catalogue of Microorganisms (GCM) 10K type strain sequencing project: providing services to taxonomists for standard genome sequencing and annotation.</title>
        <authorList>
            <consortium name="The Broad Institute Genomics Platform"/>
            <consortium name="The Broad Institute Genome Sequencing Center for Infectious Disease"/>
            <person name="Wu L."/>
            <person name="Ma J."/>
        </authorList>
    </citation>
    <scope>NUCLEOTIDE SEQUENCE [LARGE SCALE GENOMIC DNA]</scope>
    <source>
        <strain evidence="3">JCM 11483</strain>
    </source>
</reference>
<dbReference type="Pfam" id="PF13683">
    <property type="entry name" value="rve_3"/>
    <property type="match status" value="1"/>
</dbReference>
<keyword evidence="3" id="KW-1185">Reference proteome</keyword>
<dbReference type="Gene3D" id="3.30.420.10">
    <property type="entry name" value="Ribonuclease H-like superfamily/Ribonuclease H"/>
    <property type="match status" value="1"/>
</dbReference>
<evidence type="ECO:0000313" key="2">
    <source>
        <dbReference type="EMBL" id="GAA3287357.1"/>
    </source>
</evidence>